<keyword evidence="3" id="KW-0418">Kinase</keyword>
<dbReference type="InterPro" id="IPR054000">
    <property type="entry name" value="MLKL_N"/>
</dbReference>
<dbReference type="GO" id="GO:0007166">
    <property type="term" value="P:cell surface receptor signaling pathway"/>
    <property type="evidence" value="ECO:0007669"/>
    <property type="project" value="InterPro"/>
</dbReference>
<feature type="domain" description="Protein kinase" evidence="7">
    <location>
        <begin position="223"/>
        <end position="558"/>
    </location>
</feature>
<keyword evidence="2 5" id="KW-0547">Nucleotide-binding</keyword>
<dbReference type="InterPro" id="IPR017441">
    <property type="entry name" value="Protein_kinase_ATP_BS"/>
</dbReference>
<organism evidence="8">
    <name type="scientific">Neobodo designis</name>
    <name type="common">Flagellated protozoan</name>
    <name type="synonym">Bodo designis</name>
    <dbReference type="NCBI Taxonomy" id="312471"/>
    <lineage>
        <taxon>Eukaryota</taxon>
        <taxon>Discoba</taxon>
        <taxon>Euglenozoa</taxon>
        <taxon>Kinetoplastea</taxon>
        <taxon>Metakinetoplastina</taxon>
        <taxon>Neobodonida</taxon>
        <taxon>Neobodo</taxon>
    </lineage>
</organism>
<evidence type="ECO:0000259" key="7">
    <source>
        <dbReference type="PROSITE" id="PS50011"/>
    </source>
</evidence>
<dbReference type="PROSITE" id="PS00108">
    <property type="entry name" value="PROTEIN_KINASE_ST"/>
    <property type="match status" value="1"/>
</dbReference>
<dbReference type="AlphaFoldDB" id="A0A7S1MSY2"/>
<dbReference type="InterPro" id="IPR008271">
    <property type="entry name" value="Ser/Thr_kinase_AS"/>
</dbReference>
<dbReference type="GO" id="GO:0004674">
    <property type="term" value="F:protein serine/threonine kinase activity"/>
    <property type="evidence" value="ECO:0007669"/>
    <property type="project" value="TreeGrafter"/>
</dbReference>
<dbReference type="InterPro" id="IPR011009">
    <property type="entry name" value="Kinase-like_dom_sf"/>
</dbReference>
<evidence type="ECO:0000313" key="8">
    <source>
        <dbReference type="EMBL" id="CAD9139834.1"/>
    </source>
</evidence>
<feature type="region of interest" description="Disordered" evidence="6">
    <location>
        <begin position="671"/>
        <end position="719"/>
    </location>
</feature>
<proteinExistence type="predicted"/>
<keyword evidence="1" id="KW-0808">Transferase</keyword>
<protein>
    <recommendedName>
        <fullName evidence="7">Protein kinase domain-containing protein</fullName>
    </recommendedName>
</protein>
<evidence type="ECO:0000256" key="3">
    <source>
        <dbReference type="ARBA" id="ARBA00022777"/>
    </source>
</evidence>
<name>A0A7S1MSY2_NEODS</name>
<dbReference type="CDD" id="cd21037">
    <property type="entry name" value="MLKL_NTD"/>
    <property type="match status" value="1"/>
</dbReference>
<dbReference type="PROSITE" id="PS50011">
    <property type="entry name" value="PROTEIN_KINASE_DOM"/>
    <property type="match status" value="1"/>
</dbReference>
<evidence type="ECO:0000256" key="2">
    <source>
        <dbReference type="ARBA" id="ARBA00022741"/>
    </source>
</evidence>
<evidence type="ECO:0000256" key="4">
    <source>
        <dbReference type="ARBA" id="ARBA00022840"/>
    </source>
</evidence>
<dbReference type="GO" id="GO:0005524">
    <property type="term" value="F:ATP binding"/>
    <property type="evidence" value="ECO:0007669"/>
    <property type="project" value="UniProtKB-UniRule"/>
</dbReference>
<feature type="binding site" evidence="5">
    <location>
        <position position="250"/>
    </location>
    <ligand>
        <name>ATP</name>
        <dbReference type="ChEBI" id="CHEBI:30616"/>
    </ligand>
</feature>
<feature type="compositionally biased region" description="Low complexity" evidence="6">
    <location>
        <begin position="671"/>
        <end position="699"/>
    </location>
</feature>
<dbReference type="Pfam" id="PF00069">
    <property type="entry name" value="Pkinase"/>
    <property type="match status" value="1"/>
</dbReference>
<reference evidence="8" key="1">
    <citation type="submission" date="2021-01" db="EMBL/GenBank/DDBJ databases">
        <authorList>
            <person name="Corre E."/>
            <person name="Pelletier E."/>
            <person name="Niang G."/>
            <person name="Scheremetjew M."/>
            <person name="Finn R."/>
            <person name="Kale V."/>
            <person name="Holt S."/>
            <person name="Cochrane G."/>
            <person name="Meng A."/>
            <person name="Brown T."/>
            <person name="Cohen L."/>
        </authorList>
    </citation>
    <scope>NUCLEOTIDE SEQUENCE</scope>
    <source>
        <strain evidence="8">CCAP 1951/1</strain>
    </source>
</reference>
<dbReference type="Gene3D" id="1.10.510.10">
    <property type="entry name" value="Transferase(Phosphotransferase) domain 1"/>
    <property type="match status" value="1"/>
</dbReference>
<dbReference type="PANTHER" id="PTHR44329:SF288">
    <property type="entry name" value="MITOGEN-ACTIVATED PROTEIN KINASE KINASE KINASE 20"/>
    <property type="match status" value="1"/>
</dbReference>
<dbReference type="Gene3D" id="1.20.930.20">
    <property type="entry name" value="Adaptor protein Cbl, N-terminal domain"/>
    <property type="match status" value="1"/>
</dbReference>
<feature type="region of interest" description="Disordered" evidence="6">
    <location>
        <begin position="566"/>
        <end position="598"/>
    </location>
</feature>
<gene>
    <name evidence="8" type="ORF">NDES1114_LOCUS27068</name>
</gene>
<sequence>MDGGIGSGLIVGGIFKLMEVLYRSVEGAAANRELCESLALRVKVIEGAIKALEVTPLRGYALASPLTQLQTTLQSAVMLVKEQSSKSKVLLFLQGSTVRARFDELHRRLSQCQIDLSIPFEADTRAALQSIMQQQQDTAAQIEALAETIATSLPAQVAAAIKEGLARRRAFPAPGHAVPPAASPMRDGTPEPGTVANASLRQEDARPAWLLDYDALHFELDKRGRRRELGRGATAVVYRALYFGQPVAVKVLSAAAAGLHDPAHRGVFDRELQTCFALRHPNIAPVIGGTAPTSEQLAAVASGALDEADVPEFAIVMEQEATSLAAAASGLSPEQKLSVLKGVASALVYLHVARPKIVHCDLKPANVLLGADGTAKLTDFGVAATRATVANNTNANGSSGDGRHRAGGWTEAYAAPEVMRNPSATPDERADVYSFGALVKELFAGDAAAPPAIDAIAAACLRDAAAERPYAADLVAALAAPAEDLLSGEDPSCALGTRLPAVILRAPIVATDGKNDGVDPEEQSVRARLRRFYAHYAPEKVANIDNVLRMYDGRYPDMFERLVAKYGPEPGASPTTAGARSESPTSFRGGAAEQQRHQALRDRLTRFYVRYDSGKLGNVDEIIARFHDVEGDLFARLVEKYGPEPPADRAAATDGGAGNDDVEPVAAQEDNAAAAAHPPTKARDATVAAPAPPASSTDPKSNAGCAESTLPGAPPEKSATEVAQALVRPIPEAARVQLLQFYEYHAPDKVRSVDKVLTRFAGREDELFATLAVLYGSGPELVPAESGL</sequence>
<dbReference type="InterPro" id="IPR000719">
    <property type="entry name" value="Prot_kinase_dom"/>
</dbReference>
<dbReference type="InterPro" id="IPR036537">
    <property type="entry name" value="Adaptor_Cbl_N_dom_sf"/>
</dbReference>
<dbReference type="EMBL" id="HBGF01040408">
    <property type="protein sequence ID" value="CAD9139834.1"/>
    <property type="molecule type" value="Transcribed_RNA"/>
</dbReference>
<dbReference type="SMART" id="SM00220">
    <property type="entry name" value="S_TKc"/>
    <property type="match status" value="1"/>
</dbReference>
<evidence type="ECO:0000256" key="1">
    <source>
        <dbReference type="ARBA" id="ARBA00022679"/>
    </source>
</evidence>
<evidence type="ECO:0000256" key="6">
    <source>
        <dbReference type="SAM" id="MobiDB-lite"/>
    </source>
</evidence>
<dbReference type="Pfam" id="PF22215">
    <property type="entry name" value="MLKL_N"/>
    <property type="match status" value="1"/>
</dbReference>
<keyword evidence="4 5" id="KW-0067">ATP-binding</keyword>
<accession>A0A7S1MSY2</accession>
<dbReference type="PROSITE" id="PS00107">
    <property type="entry name" value="PROTEIN_KINASE_ATP"/>
    <property type="match status" value="1"/>
</dbReference>
<evidence type="ECO:0000256" key="5">
    <source>
        <dbReference type="PROSITE-ProRule" id="PRU10141"/>
    </source>
</evidence>
<dbReference type="InterPro" id="IPR051681">
    <property type="entry name" value="Ser/Thr_Kinases-Pseudokinases"/>
</dbReference>
<dbReference type="PANTHER" id="PTHR44329">
    <property type="entry name" value="SERINE/THREONINE-PROTEIN KINASE TNNI3K-RELATED"/>
    <property type="match status" value="1"/>
</dbReference>
<dbReference type="SUPFAM" id="SSF56112">
    <property type="entry name" value="Protein kinase-like (PK-like)"/>
    <property type="match status" value="1"/>
</dbReference>
<dbReference type="InterPro" id="IPR059179">
    <property type="entry name" value="MLKL-like_MCAfunc"/>
</dbReference>
<feature type="compositionally biased region" description="Polar residues" evidence="6">
    <location>
        <begin position="573"/>
        <end position="586"/>
    </location>
</feature>
<feature type="region of interest" description="Disordered" evidence="6">
    <location>
        <begin position="172"/>
        <end position="191"/>
    </location>
</feature>